<evidence type="ECO:0000313" key="6">
    <source>
        <dbReference type="EMBL" id="MDG0809968.1"/>
    </source>
</evidence>
<keyword evidence="1" id="KW-0805">Transcription regulation</keyword>
<keyword evidence="3" id="KW-0804">Transcription</keyword>
<sequence>MLHSIRGDYSSMTDVTETLSAIEAQLSFAASVDIYYRYNDVFFYGTKFFCYMDQSACKLGFRERWLEQLGQAGTQVAWYPIAAADNPDREKLVSYVRNYPYFAPPDKRKAVFAVNLKESAIRGKLAQSLAPGGGLIFVVDGGGALISSNASAREEDEFRRAGIRFPQPARETDEEQPIERVKWEGKEAVAAFADSEINDWRYVTIAEKSVFYKRAAHIRNLMYALGGALLAVGLALVYMLTKRAHKPIGLTLRAYSLRIDDLNDQLAKHEPVIKYHGIMSLLTGTGLAGAGGQTADMRLFLDLHLREPYFFCFVLNMAGGMDGESRSGVAAAYRMAERLEAAGSLSCKIWAVVSPEGSIYGIVNGAEPDGEADERVLQGEVERHADEPCSLCLGGRYAIEETAPAVSHREACEAAAYAYFYPERRVVRYDALGIPSRKDGGGPAKAPDELAAALRAADEDKALRVVRSAIEEASSGLYAAAYARQLLGELDAALGKTLKSLGIGSRELYGCDIKERAAGLANVRLYADWIEEAVNLAVREIEAQRKGADTELNARVKAYVEAHLCGELSLDRIAEHIGVTPNYLSRLFKLGAGVTLIEYITGRKLEKAAELLRENGRSVGEIALLLGYQSPNHFIRIFKEKYGLTPKQFQKSGF</sequence>
<dbReference type="PRINTS" id="PR00032">
    <property type="entry name" value="HTHARAC"/>
</dbReference>
<keyword evidence="4" id="KW-1133">Transmembrane helix</keyword>
<dbReference type="Pfam" id="PF12833">
    <property type="entry name" value="HTH_18"/>
    <property type="match status" value="1"/>
</dbReference>
<proteinExistence type="predicted"/>
<dbReference type="SUPFAM" id="SSF46689">
    <property type="entry name" value="Homeodomain-like"/>
    <property type="match status" value="2"/>
</dbReference>
<feature type="transmembrane region" description="Helical" evidence="4">
    <location>
        <begin position="221"/>
        <end position="240"/>
    </location>
</feature>
<dbReference type="RefSeq" id="WP_277531553.1">
    <property type="nucleotide sequence ID" value="NZ_JAPDIA010000003.1"/>
</dbReference>
<dbReference type="GO" id="GO:0003700">
    <property type="term" value="F:DNA-binding transcription factor activity"/>
    <property type="evidence" value="ECO:0007669"/>
    <property type="project" value="InterPro"/>
</dbReference>
<dbReference type="AlphaFoldDB" id="A0A9X4QT56"/>
<evidence type="ECO:0000313" key="7">
    <source>
        <dbReference type="Proteomes" id="UP001153404"/>
    </source>
</evidence>
<dbReference type="Gene3D" id="1.10.10.60">
    <property type="entry name" value="Homeodomain-like"/>
    <property type="match status" value="2"/>
</dbReference>
<keyword evidence="4" id="KW-0812">Transmembrane</keyword>
<name>A0A9X4QT56_9BACL</name>
<evidence type="ECO:0000256" key="1">
    <source>
        <dbReference type="ARBA" id="ARBA00023015"/>
    </source>
</evidence>
<protein>
    <submittedName>
        <fullName evidence="6">AraC family transcriptional regulator</fullName>
    </submittedName>
</protein>
<dbReference type="InterPro" id="IPR018060">
    <property type="entry name" value="HTH_AraC"/>
</dbReference>
<dbReference type="PANTHER" id="PTHR43280">
    <property type="entry name" value="ARAC-FAMILY TRANSCRIPTIONAL REGULATOR"/>
    <property type="match status" value="1"/>
</dbReference>
<feature type="domain" description="HTH araC/xylS-type" evidence="5">
    <location>
        <begin position="554"/>
        <end position="652"/>
    </location>
</feature>
<dbReference type="SMART" id="SM00342">
    <property type="entry name" value="HTH_ARAC"/>
    <property type="match status" value="1"/>
</dbReference>
<keyword evidence="2" id="KW-0238">DNA-binding</keyword>
<evidence type="ECO:0000256" key="3">
    <source>
        <dbReference type="ARBA" id="ARBA00023163"/>
    </source>
</evidence>
<evidence type="ECO:0000259" key="5">
    <source>
        <dbReference type="PROSITE" id="PS01124"/>
    </source>
</evidence>
<accession>A0A9X4QT56</accession>
<keyword evidence="4" id="KW-0472">Membrane</keyword>
<dbReference type="PROSITE" id="PS00041">
    <property type="entry name" value="HTH_ARAC_FAMILY_1"/>
    <property type="match status" value="1"/>
</dbReference>
<dbReference type="InterPro" id="IPR020449">
    <property type="entry name" value="Tscrpt_reg_AraC-type_HTH"/>
</dbReference>
<evidence type="ECO:0000256" key="4">
    <source>
        <dbReference type="SAM" id="Phobius"/>
    </source>
</evidence>
<evidence type="ECO:0000256" key="2">
    <source>
        <dbReference type="ARBA" id="ARBA00023125"/>
    </source>
</evidence>
<dbReference type="EMBL" id="JAPDIA010000003">
    <property type="protein sequence ID" value="MDG0809968.1"/>
    <property type="molecule type" value="Genomic_DNA"/>
</dbReference>
<reference evidence="6" key="1">
    <citation type="submission" date="2022-10" db="EMBL/GenBank/DDBJ databases">
        <title>Comparative genomic analysis of Cohnella hashimotonis sp. nov., isolated from the International Space Station.</title>
        <authorList>
            <person name="Simpson A."/>
            <person name="Venkateswaran K."/>
        </authorList>
    </citation>
    <scope>NUCLEOTIDE SEQUENCE</scope>
    <source>
        <strain evidence="6">DSM 28161</strain>
    </source>
</reference>
<comment type="caution">
    <text evidence="6">The sequence shown here is derived from an EMBL/GenBank/DDBJ whole genome shotgun (WGS) entry which is preliminary data.</text>
</comment>
<dbReference type="GO" id="GO:0043565">
    <property type="term" value="F:sequence-specific DNA binding"/>
    <property type="evidence" value="ECO:0007669"/>
    <property type="project" value="InterPro"/>
</dbReference>
<dbReference type="PROSITE" id="PS01124">
    <property type="entry name" value="HTH_ARAC_FAMILY_2"/>
    <property type="match status" value="1"/>
</dbReference>
<dbReference type="InterPro" id="IPR009057">
    <property type="entry name" value="Homeodomain-like_sf"/>
</dbReference>
<dbReference type="PANTHER" id="PTHR43280:SF2">
    <property type="entry name" value="HTH-TYPE TRANSCRIPTIONAL REGULATOR EXSA"/>
    <property type="match status" value="1"/>
</dbReference>
<keyword evidence="7" id="KW-1185">Reference proteome</keyword>
<organism evidence="6 7">
    <name type="scientific">Cohnella rhizosphaerae</name>
    <dbReference type="NCBI Taxonomy" id="1457232"/>
    <lineage>
        <taxon>Bacteria</taxon>
        <taxon>Bacillati</taxon>
        <taxon>Bacillota</taxon>
        <taxon>Bacilli</taxon>
        <taxon>Bacillales</taxon>
        <taxon>Paenibacillaceae</taxon>
        <taxon>Cohnella</taxon>
    </lineage>
</organism>
<dbReference type="Gene3D" id="3.30.450.20">
    <property type="entry name" value="PAS domain"/>
    <property type="match status" value="1"/>
</dbReference>
<dbReference type="Proteomes" id="UP001153404">
    <property type="component" value="Unassembled WGS sequence"/>
</dbReference>
<dbReference type="InterPro" id="IPR018062">
    <property type="entry name" value="HTH_AraC-typ_CS"/>
</dbReference>
<gene>
    <name evidence="6" type="ORF">OMP40_11895</name>
</gene>